<evidence type="ECO:0000256" key="1">
    <source>
        <dbReference type="ARBA" id="ARBA00004642"/>
    </source>
</evidence>
<keyword evidence="3" id="KW-0479">Metal-binding</keyword>
<proteinExistence type="inferred from homology"/>
<dbReference type="InterPro" id="IPR006612">
    <property type="entry name" value="THAP_Znf"/>
</dbReference>
<dbReference type="Gene3D" id="6.20.210.20">
    <property type="entry name" value="THAP domain"/>
    <property type="match status" value="1"/>
</dbReference>
<keyword evidence="5" id="KW-0862">Zinc</keyword>
<keyword evidence="9" id="KW-0804">Transcription</keyword>
<evidence type="ECO:0000256" key="3">
    <source>
        <dbReference type="ARBA" id="ARBA00022723"/>
    </source>
</evidence>
<keyword evidence="6" id="KW-0805">Transcription regulation</keyword>
<evidence type="ECO:0000256" key="12">
    <source>
        <dbReference type="PROSITE-ProRule" id="PRU00309"/>
    </source>
</evidence>
<evidence type="ECO:0000313" key="15">
    <source>
        <dbReference type="EMBL" id="KAG8236686.1"/>
    </source>
</evidence>
<keyword evidence="11" id="KW-0131">Cell cycle</keyword>
<dbReference type="Pfam" id="PF05485">
    <property type="entry name" value="THAP"/>
    <property type="match status" value="1"/>
</dbReference>
<dbReference type="EMBL" id="KZ309060">
    <property type="protein sequence ID" value="KAG8236686.1"/>
    <property type="molecule type" value="Genomic_DNA"/>
</dbReference>
<evidence type="ECO:0000256" key="6">
    <source>
        <dbReference type="ARBA" id="ARBA00023015"/>
    </source>
</evidence>
<evidence type="ECO:0000256" key="13">
    <source>
        <dbReference type="SAM" id="MobiDB-lite"/>
    </source>
</evidence>
<evidence type="ECO:0000256" key="7">
    <source>
        <dbReference type="ARBA" id="ARBA00023054"/>
    </source>
</evidence>
<evidence type="ECO:0000313" key="16">
    <source>
        <dbReference type="Proteomes" id="UP000792457"/>
    </source>
</evidence>
<dbReference type="SMART" id="SM00692">
    <property type="entry name" value="DM3"/>
    <property type="match status" value="1"/>
</dbReference>
<evidence type="ECO:0000259" key="14">
    <source>
        <dbReference type="PROSITE" id="PS50950"/>
    </source>
</evidence>
<dbReference type="GO" id="GO:0005654">
    <property type="term" value="C:nucleoplasm"/>
    <property type="evidence" value="ECO:0007669"/>
    <property type="project" value="UniProtKB-SubCell"/>
</dbReference>
<comment type="caution">
    <text evidence="15">The sequence shown here is derived from an EMBL/GenBank/DDBJ whole genome shotgun (WGS) entry which is preliminary data.</text>
</comment>
<comment type="similarity">
    <text evidence="2">Belongs to the THAP1 family.</text>
</comment>
<feature type="domain" description="THAP-type" evidence="14">
    <location>
        <begin position="1"/>
        <end position="87"/>
    </location>
</feature>
<sequence>MPTCCVPFCRSRPAKGSGIPFHEFPIDKELRERWLKCISREGTQFVPNDKSNSSLVCGLHFKDGDYRFSLNGSRTNKLNKNAYPTRYLNSAELGKLSLTSDRTKTSKDSNEQRIKTASRICKGKKRPVFYNEMGPRNKKKPTETSTSKRGEKLPTEEEKMRKSIEL</sequence>
<dbReference type="SUPFAM" id="SSF57716">
    <property type="entry name" value="Glucocorticoid receptor-like (DNA-binding domain)"/>
    <property type="match status" value="1"/>
</dbReference>
<organism evidence="15 16">
    <name type="scientific">Ladona fulva</name>
    <name type="common">Scarce chaser dragonfly</name>
    <name type="synonym">Libellula fulva</name>
    <dbReference type="NCBI Taxonomy" id="123851"/>
    <lineage>
        <taxon>Eukaryota</taxon>
        <taxon>Metazoa</taxon>
        <taxon>Ecdysozoa</taxon>
        <taxon>Arthropoda</taxon>
        <taxon>Hexapoda</taxon>
        <taxon>Insecta</taxon>
        <taxon>Pterygota</taxon>
        <taxon>Palaeoptera</taxon>
        <taxon>Odonata</taxon>
        <taxon>Epiprocta</taxon>
        <taxon>Anisoptera</taxon>
        <taxon>Libelluloidea</taxon>
        <taxon>Libellulidae</taxon>
        <taxon>Ladona</taxon>
    </lineage>
</organism>
<reference evidence="15" key="2">
    <citation type="submission" date="2017-10" db="EMBL/GenBank/DDBJ databases">
        <title>Ladona fulva Genome sequencing and assembly.</title>
        <authorList>
            <person name="Murali S."/>
            <person name="Richards S."/>
            <person name="Bandaranaike D."/>
            <person name="Bellair M."/>
            <person name="Blankenburg K."/>
            <person name="Chao H."/>
            <person name="Dinh H."/>
            <person name="Doddapaneni H."/>
            <person name="Dugan-Rocha S."/>
            <person name="Elkadiri S."/>
            <person name="Gnanaolivu R."/>
            <person name="Hernandez B."/>
            <person name="Skinner E."/>
            <person name="Javaid M."/>
            <person name="Lee S."/>
            <person name="Li M."/>
            <person name="Ming W."/>
            <person name="Munidasa M."/>
            <person name="Muniz J."/>
            <person name="Nguyen L."/>
            <person name="Hughes D."/>
            <person name="Osuji N."/>
            <person name="Pu L.-L."/>
            <person name="Puazo M."/>
            <person name="Qu C."/>
            <person name="Quiroz J."/>
            <person name="Raj R."/>
            <person name="Weissenberger G."/>
            <person name="Xin Y."/>
            <person name="Zou X."/>
            <person name="Han Y."/>
            <person name="Worley K."/>
            <person name="Muzny D."/>
            <person name="Gibbs R."/>
        </authorList>
    </citation>
    <scope>NUCLEOTIDE SEQUENCE</scope>
    <source>
        <strain evidence="15">Sampled in the wild</strain>
    </source>
</reference>
<dbReference type="SMART" id="SM00980">
    <property type="entry name" value="THAP"/>
    <property type="match status" value="1"/>
</dbReference>
<feature type="compositionally biased region" description="Basic and acidic residues" evidence="13">
    <location>
        <begin position="140"/>
        <end position="166"/>
    </location>
</feature>
<protein>
    <recommendedName>
        <fullName evidence="14">THAP-type domain-containing protein</fullName>
    </recommendedName>
</protein>
<feature type="region of interest" description="Disordered" evidence="13">
    <location>
        <begin position="125"/>
        <end position="166"/>
    </location>
</feature>
<evidence type="ECO:0000256" key="10">
    <source>
        <dbReference type="ARBA" id="ARBA00023242"/>
    </source>
</evidence>
<keyword evidence="7" id="KW-0175">Coiled coil</keyword>
<keyword evidence="8 12" id="KW-0238">DNA-binding</keyword>
<name>A0A8K0KK16_LADFU</name>
<keyword evidence="4 12" id="KW-0863">Zinc-finger</keyword>
<comment type="subcellular location">
    <subcellularLocation>
        <location evidence="1">Nucleus</location>
        <location evidence="1">Nucleoplasm</location>
    </subcellularLocation>
</comment>
<evidence type="ECO:0000256" key="5">
    <source>
        <dbReference type="ARBA" id="ARBA00022833"/>
    </source>
</evidence>
<dbReference type="PROSITE" id="PS50950">
    <property type="entry name" value="ZF_THAP"/>
    <property type="match status" value="1"/>
</dbReference>
<accession>A0A8K0KK16</accession>
<evidence type="ECO:0000256" key="8">
    <source>
        <dbReference type="ARBA" id="ARBA00023125"/>
    </source>
</evidence>
<evidence type="ECO:0000256" key="9">
    <source>
        <dbReference type="ARBA" id="ARBA00023163"/>
    </source>
</evidence>
<dbReference type="InterPro" id="IPR038441">
    <property type="entry name" value="THAP_Znf_sf"/>
</dbReference>
<dbReference type="GO" id="GO:0043565">
    <property type="term" value="F:sequence-specific DNA binding"/>
    <property type="evidence" value="ECO:0007669"/>
    <property type="project" value="InterPro"/>
</dbReference>
<gene>
    <name evidence="15" type="ORF">J437_LFUL016723</name>
</gene>
<dbReference type="OrthoDB" id="5982876at2759"/>
<dbReference type="PANTHER" id="PTHR46600:SF1">
    <property type="entry name" value="THAP DOMAIN-CONTAINING PROTEIN 1"/>
    <property type="match status" value="1"/>
</dbReference>
<dbReference type="AlphaFoldDB" id="A0A8K0KK16"/>
<reference evidence="15" key="1">
    <citation type="submission" date="2013-04" db="EMBL/GenBank/DDBJ databases">
        <authorList>
            <person name="Qu J."/>
            <person name="Murali S.C."/>
            <person name="Bandaranaike D."/>
            <person name="Bellair M."/>
            <person name="Blankenburg K."/>
            <person name="Chao H."/>
            <person name="Dinh H."/>
            <person name="Doddapaneni H."/>
            <person name="Downs B."/>
            <person name="Dugan-Rocha S."/>
            <person name="Elkadiri S."/>
            <person name="Gnanaolivu R.D."/>
            <person name="Hernandez B."/>
            <person name="Javaid M."/>
            <person name="Jayaseelan J.C."/>
            <person name="Lee S."/>
            <person name="Li M."/>
            <person name="Ming W."/>
            <person name="Munidasa M."/>
            <person name="Muniz J."/>
            <person name="Nguyen L."/>
            <person name="Ongeri F."/>
            <person name="Osuji N."/>
            <person name="Pu L.-L."/>
            <person name="Puazo M."/>
            <person name="Qu C."/>
            <person name="Quiroz J."/>
            <person name="Raj R."/>
            <person name="Weissenberger G."/>
            <person name="Xin Y."/>
            <person name="Zou X."/>
            <person name="Han Y."/>
            <person name="Richards S."/>
            <person name="Worley K."/>
            <person name="Muzny D."/>
            <person name="Gibbs R."/>
        </authorList>
    </citation>
    <scope>NUCLEOTIDE SEQUENCE</scope>
    <source>
        <strain evidence="15">Sampled in the wild</strain>
    </source>
</reference>
<evidence type="ECO:0000256" key="4">
    <source>
        <dbReference type="ARBA" id="ARBA00022771"/>
    </source>
</evidence>
<evidence type="ECO:0000256" key="2">
    <source>
        <dbReference type="ARBA" id="ARBA00006177"/>
    </source>
</evidence>
<dbReference type="PANTHER" id="PTHR46600">
    <property type="entry name" value="THAP DOMAIN-CONTAINING"/>
    <property type="match status" value="1"/>
</dbReference>
<dbReference type="GO" id="GO:0008270">
    <property type="term" value="F:zinc ion binding"/>
    <property type="evidence" value="ECO:0007669"/>
    <property type="project" value="UniProtKB-KW"/>
</dbReference>
<dbReference type="InterPro" id="IPR026516">
    <property type="entry name" value="THAP1/10"/>
</dbReference>
<keyword evidence="10" id="KW-0539">Nucleus</keyword>
<evidence type="ECO:0000256" key="11">
    <source>
        <dbReference type="ARBA" id="ARBA00023306"/>
    </source>
</evidence>
<keyword evidence="16" id="KW-1185">Reference proteome</keyword>
<dbReference type="Proteomes" id="UP000792457">
    <property type="component" value="Unassembled WGS sequence"/>
</dbReference>